<proteinExistence type="inferred from homology"/>
<dbReference type="Pfam" id="PF01420">
    <property type="entry name" value="Methylase_S"/>
    <property type="match status" value="2"/>
</dbReference>
<evidence type="ECO:0000256" key="2">
    <source>
        <dbReference type="ARBA" id="ARBA00022747"/>
    </source>
</evidence>
<dbReference type="PANTHER" id="PTHR43140">
    <property type="entry name" value="TYPE-1 RESTRICTION ENZYME ECOKI SPECIFICITY PROTEIN"/>
    <property type="match status" value="1"/>
</dbReference>
<gene>
    <name evidence="5" type="ORF">KOR34_37440</name>
</gene>
<evidence type="ECO:0000313" key="6">
    <source>
        <dbReference type="Proteomes" id="UP000316714"/>
    </source>
</evidence>
<dbReference type="EMBL" id="SIHJ01000002">
    <property type="protein sequence ID" value="TWT33908.1"/>
    <property type="molecule type" value="Genomic_DNA"/>
</dbReference>
<dbReference type="Proteomes" id="UP000316714">
    <property type="component" value="Unassembled WGS sequence"/>
</dbReference>
<dbReference type="RefSeq" id="WP_146566912.1">
    <property type="nucleotide sequence ID" value="NZ_SIHJ01000002.1"/>
</dbReference>
<comment type="caution">
    <text evidence="5">The sequence shown here is derived from an EMBL/GenBank/DDBJ whole genome shotgun (WGS) entry which is preliminary data.</text>
</comment>
<dbReference type="CDD" id="cd17260">
    <property type="entry name" value="RMtype1_S_EcoEI-TRD1-CR1_like"/>
    <property type="match status" value="1"/>
</dbReference>
<dbReference type="PANTHER" id="PTHR43140:SF1">
    <property type="entry name" value="TYPE I RESTRICTION ENZYME ECOKI SPECIFICITY SUBUNIT"/>
    <property type="match status" value="1"/>
</dbReference>
<evidence type="ECO:0000256" key="3">
    <source>
        <dbReference type="ARBA" id="ARBA00023125"/>
    </source>
</evidence>
<reference evidence="5 6" key="1">
    <citation type="submission" date="2019-02" db="EMBL/GenBank/DDBJ databases">
        <title>Deep-cultivation of Planctomycetes and their phenomic and genomic characterization uncovers novel biology.</title>
        <authorList>
            <person name="Wiegand S."/>
            <person name="Jogler M."/>
            <person name="Boedeker C."/>
            <person name="Pinto D."/>
            <person name="Vollmers J."/>
            <person name="Rivas-Marin E."/>
            <person name="Kohn T."/>
            <person name="Peeters S.H."/>
            <person name="Heuer A."/>
            <person name="Rast P."/>
            <person name="Oberbeckmann S."/>
            <person name="Bunk B."/>
            <person name="Jeske O."/>
            <person name="Meyerdierks A."/>
            <person name="Storesund J.E."/>
            <person name="Kallscheuer N."/>
            <person name="Luecker S."/>
            <person name="Lage O.M."/>
            <person name="Pohl T."/>
            <person name="Merkel B.J."/>
            <person name="Hornburger P."/>
            <person name="Mueller R.-W."/>
            <person name="Bruemmer F."/>
            <person name="Labrenz M."/>
            <person name="Spormann A.M."/>
            <person name="Op Den Camp H."/>
            <person name="Overmann J."/>
            <person name="Amann R."/>
            <person name="Jetten M.S.M."/>
            <person name="Mascher T."/>
            <person name="Medema M.H."/>
            <person name="Devos D.P."/>
            <person name="Kaster A.-K."/>
            <person name="Ovreas L."/>
            <person name="Rohde M."/>
            <person name="Galperin M.Y."/>
            <person name="Jogler C."/>
        </authorList>
    </citation>
    <scope>NUCLEOTIDE SEQUENCE [LARGE SCALE GENOMIC DNA]</scope>
    <source>
        <strain evidence="5 6">KOR34</strain>
    </source>
</reference>
<comment type="similarity">
    <text evidence="1">Belongs to the type-I restriction system S methylase family.</text>
</comment>
<dbReference type="OrthoDB" id="9811611at2"/>
<dbReference type="GO" id="GO:0009307">
    <property type="term" value="P:DNA restriction-modification system"/>
    <property type="evidence" value="ECO:0007669"/>
    <property type="project" value="UniProtKB-KW"/>
</dbReference>
<evidence type="ECO:0000256" key="1">
    <source>
        <dbReference type="ARBA" id="ARBA00010923"/>
    </source>
</evidence>
<keyword evidence="2" id="KW-0680">Restriction system</keyword>
<evidence type="ECO:0000313" key="5">
    <source>
        <dbReference type="EMBL" id="TWT33908.1"/>
    </source>
</evidence>
<protein>
    <submittedName>
        <fullName evidence="5">EcoKI restriction-modification system protein HsdS</fullName>
    </submittedName>
</protein>
<dbReference type="AlphaFoldDB" id="A0A5C5V5U2"/>
<feature type="domain" description="Type I restriction modification DNA specificity" evidence="4">
    <location>
        <begin position="182"/>
        <end position="268"/>
    </location>
</feature>
<dbReference type="InterPro" id="IPR044946">
    <property type="entry name" value="Restrct_endonuc_typeI_TRD_sf"/>
</dbReference>
<feature type="domain" description="Type I restriction modification DNA specificity" evidence="4">
    <location>
        <begin position="404"/>
        <end position="561"/>
    </location>
</feature>
<dbReference type="InterPro" id="IPR000055">
    <property type="entry name" value="Restrct_endonuc_typeI_TRD"/>
</dbReference>
<accession>A0A5C5V5U2</accession>
<dbReference type="Gene3D" id="3.90.220.20">
    <property type="entry name" value="DNA methylase specificity domains"/>
    <property type="match status" value="2"/>
</dbReference>
<keyword evidence="6" id="KW-1185">Reference proteome</keyword>
<name>A0A5C5V5U2_9BACT</name>
<sequence>MTAAGMLPRFLDNLDAFVAAPGAVAKLREMILDLAVRGKLVEQHQGDAPAAELLEQVSLERMRLVENGKLRKRRVPPPPGNEEVPHELPIGWEWTRFSILGEVGPRNSIDDSSEVSFLPMATISDGYAGTISPEVRSWGDVKKGFTHVADGDIAMAKITPCFQNRKSAVILGLKNGVGAGTTELHVLRPIGDAVLPEYALLHLKSLSYLEVGVSKMTGSAGQKRVPTAYFSETPFPLPPLAEQLRIVAKVDSLMSMCDELEAQQQREVDLRQRASQASLHALTAATDRSEIQSAWRRLNDHFETLYDTPETIDDLRQTILQLAVQGKLVEQDPKDEPSSKLLDRTYVLPKDYKRGRKLVKKTPVNVPSGLFAELPESWEYAVIQDLYDRNIIVDFADGNHGSLYPRKNEFANSGVIFVSAKDLVDGRVQWSTCSKLNRDKANQLVKGWSQGGDVLLTHNATVGRVARVEGEVAPFLLGTSVTFYRLNDAAIDRNYFYIVLRSQVWQEQMAAIMSQTTRNQVSIQKQAFFQIPVPPLNEQQRIVDKVDQMLASCDALRAQHEKRVAITEKMLAAMVHRLLEEDAA</sequence>
<organism evidence="5 6">
    <name type="scientific">Posidoniimonas corsicana</name>
    <dbReference type="NCBI Taxonomy" id="1938618"/>
    <lineage>
        <taxon>Bacteria</taxon>
        <taxon>Pseudomonadati</taxon>
        <taxon>Planctomycetota</taxon>
        <taxon>Planctomycetia</taxon>
        <taxon>Pirellulales</taxon>
        <taxon>Lacipirellulaceae</taxon>
        <taxon>Posidoniimonas</taxon>
    </lineage>
</organism>
<dbReference type="InterPro" id="IPR051212">
    <property type="entry name" value="Type-I_RE_S_subunit"/>
</dbReference>
<keyword evidence="3" id="KW-0238">DNA-binding</keyword>
<dbReference type="SUPFAM" id="SSF116734">
    <property type="entry name" value="DNA methylase specificity domain"/>
    <property type="match status" value="2"/>
</dbReference>
<dbReference type="GO" id="GO:0003677">
    <property type="term" value="F:DNA binding"/>
    <property type="evidence" value="ECO:0007669"/>
    <property type="project" value="UniProtKB-KW"/>
</dbReference>
<evidence type="ECO:0000259" key="4">
    <source>
        <dbReference type="Pfam" id="PF01420"/>
    </source>
</evidence>